<evidence type="ECO:0000313" key="11">
    <source>
        <dbReference type="Proteomes" id="UP000298327"/>
    </source>
</evidence>
<dbReference type="PANTHER" id="PTHR14456">
    <property type="entry name" value="INOSITOL POLYPHOSPHATE KINASE 1"/>
    <property type="match status" value="1"/>
</dbReference>
<dbReference type="GO" id="GO:0032958">
    <property type="term" value="P:inositol phosphate biosynthetic process"/>
    <property type="evidence" value="ECO:0007669"/>
    <property type="project" value="TreeGrafter"/>
</dbReference>
<feature type="region of interest" description="Disordered" evidence="9">
    <location>
        <begin position="1"/>
        <end position="21"/>
    </location>
</feature>
<evidence type="ECO:0000256" key="8">
    <source>
        <dbReference type="RuleBase" id="RU364126"/>
    </source>
</evidence>
<dbReference type="Pfam" id="PF06090">
    <property type="entry name" value="Ins_P5_2-kin"/>
    <property type="match status" value="1"/>
</dbReference>
<protein>
    <recommendedName>
        <fullName evidence="3 8">Inositol-pentakisphosphate 2-kinase</fullName>
        <ecNumber evidence="2 8">2.7.1.158</ecNumber>
    </recommendedName>
</protein>
<proteinExistence type="predicted"/>
<dbReference type="Gene3D" id="3.30.200.110">
    <property type="entry name" value="Inositol-pentakisphosphate 2-kinase, N-lobe"/>
    <property type="match status" value="1"/>
</dbReference>
<dbReference type="EMBL" id="SEOQ01000033">
    <property type="protein sequence ID" value="TFY71861.1"/>
    <property type="molecule type" value="Genomic_DNA"/>
</dbReference>
<gene>
    <name evidence="10" type="ORF">EVG20_g1145</name>
</gene>
<keyword evidence="11" id="KW-1185">Reference proteome</keyword>
<evidence type="ECO:0000256" key="3">
    <source>
        <dbReference type="ARBA" id="ARBA00014846"/>
    </source>
</evidence>
<keyword evidence="6 8" id="KW-0418">Kinase</keyword>
<dbReference type="AlphaFoldDB" id="A0A4Y9ZDF5"/>
<evidence type="ECO:0000313" key="10">
    <source>
        <dbReference type="EMBL" id="TFY71861.1"/>
    </source>
</evidence>
<dbReference type="GO" id="GO:0035299">
    <property type="term" value="F:inositol-1,3,4,5,6-pentakisphosphate 2-kinase activity"/>
    <property type="evidence" value="ECO:0007669"/>
    <property type="project" value="UniProtKB-EC"/>
</dbReference>
<dbReference type="PANTHER" id="PTHR14456:SF2">
    <property type="entry name" value="INOSITOL-PENTAKISPHOSPHATE 2-KINASE"/>
    <property type="match status" value="1"/>
</dbReference>
<evidence type="ECO:0000256" key="6">
    <source>
        <dbReference type="ARBA" id="ARBA00022777"/>
    </source>
</evidence>
<keyword evidence="4 8" id="KW-0808">Transferase</keyword>
<evidence type="ECO:0000256" key="5">
    <source>
        <dbReference type="ARBA" id="ARBA00022741"/>
    </source>
</evidence>
<feature type="region of interest" description="Disordered" evidence="9">
    <location>
        <begin position="312"/>
        <end position="331"/>
    </location>
</feature>
<comment type="catalytic activity">
    <reaction evidence="1 8">
        <text>1D-myo-inositol 1,3,4,5,6-pentakisphosphate + ATP = 1D-myo-inositol hexakisphosphate + ADP + H(+)</text>
        <dbReference type="Rhea" id="RHEA:20313"/>
        <dbReference type="ChEBI" id="CHEBI:15378"/>
        <dbReference type="ChEBI" id="CHEBI:30616"/>
        <dbReference type="ChEBI" id="CHEBI:57733"/>
        <dbReference type="ChEBI" id="CHEBI:58130"/>
        <dbReference type="ChEBI" id="CHEBI:456216"/>
        <dbReference type="EC" id="2.7.1.158"/>
    </reaction>
</comment>
<keyword evidence="7 8" id="KW-0067">ATP-binding</keyword>
<dbReference type="Proteomes" id="UP000298327">
    <property type="component" value="Unassembled WGS sequence"/>
</dbReference>
<dbReference type="EC" id="2.7.1.158" evidence="2 8"/>
<comment type="function">
    <text evidence="8">Phosphorylates Ins(1,3,4,5,6)P5 at position 2 to form Ins(1,2,3,4,5,6)P6 (InsP6 or phytate).</text>
</comment>
<dbReference type="GO" id="GO:0005524">
    <property type="term" value="F:ATP binding"/>
    <property type="evidence" value="ECO:0007669"/>
    <property type="project" value="UniProtKB-KW"/>
</dbReference>
<dbReference type="STRING" id="205917.A0A4Y9ZDF5"/>
<dbReference type="OrthoDB" id="272370at2759"/>
<evidence type="ECO:0000256" key="4">
    <source>
        <dbReference type="ARBA" id="ARBA00022679"/>
    </source>
</evidence>
<accession>A0A4Y9ZDF5</accession>
<evidence type="ECO:0000256" key="7">
    <source>
        <dbReference type="ARBA" id="ARBA00022840"/>
    </source>
</evidence>
<evidence type="ECO:0000256" key="2">
    <source>
        <dbReference type="ARBA" id="ARBA00012023"/>
    </source>
</evidence>
<dbReference type="GO" id="GO:0005634">
    <property type="term" value="C:nucleus"/>
    <property type="evidence" value="ECO:0007669"/>
    <property type="project" value="TreeGrafter"/>
</dbReference>
<organism evidence="10 11">
    <name type="scientific">Dentipellis fragilis</name>
    <dbReference type="NCBI Taxonomy" id="205917"/>
    <lineage>
        <taxon>Eukaryota</taxon>
        <taxon>Fungi</taxon>
        <taxon>Dikarya</taxon>
        <taxon>Basidiomycota</taxon>
        <taxon>Agaricomycotina</taxon>
        <taxon>Agaricomycetes</taxon>
        <taxon>Russulales</taxon>
        <taxon>Hericiaceae</taxon>
        <taxon>Dentipellis</taxon>
    </lineage>
</organism>
<evidence type="ECO:0000256" key="1">
    <source>
        <dbReference type="ARBA" id="ARBA00001774"/>
    </source>
</evidence>
<dbReference type="InterPro" id="IPR043001">
    <property type="entry name" value="IP5_2-K_N_lobe"/>
</dbReference>
<comment type="caution">
    <text evidence="10">The sequence shown here is derived from an EMBL/GenBank/DDBJ whole genome shotgun (WGS) entry which is preliminary data.</text>
</comment>
<reference evidence="10 11" key="1">
    <citation type="submission" date="2019-02" db="EMBL/GenBank/DDBJ databases">
        <title>Genome sequencing of the rare red list fungi Dentipellis fragilis.</title>
        <authorList>
            <person name="Buettner E."/>
            <person name="Kellner H."/>
        </authorList>
    </citation>
    <scope>NUCLEOTIDE SEQUENCE [LARGE SCALE GENOMIC DNA]</scope>
    <source>
        <strain evidence="10 11">DSM 105465</strain>
    </source>
</reference>
<comment type="domain">
    <text evidence="8">The EXKPK motif is conserved in inositol-pentakisphosphate 2-kinases of both family 1 and 2.</text>
</comment>
<sequence length="439" mass="49642">MPREHHASRAAKVSTTTPSDWKYVSEGGATAVFSYQGPPNPAFDGTALRLRKTSNHETKNDIHPDDPEENEPDDPMIQFQRDVIARLMPPQFLIELRVADLERPWMEAFAAYHEPSRPPARREADSIDVTRKKGIQVEDLVGNEGWSVEIKPKWGFLPSPAYLSPETLPIKTRTCRTCMHSHLRQSKGEVAAANYCPLDLFSGTEERVKRAIHGLWDSWNESGGTINNLRIFSGGRMLKPMDIEQLETWSQKTFGTGHHAQAELRDKFTAALLPITLGTSLLQRVGALQRTLDSFDREGFSELRERAWSMRPPVVSDREQSGSSSISDVNEPEPTFPEWFSFINTFTSPDTSDTAFPDPADFPYYLQAYLLSATFKDCSVMIKMPSNPEQQVVVKVIDLDVKSVKKLRQWEKLDQQIVEVYSQVGLDARKTCIDAWAIT</sequence>
<evidence type="ECO:0000256" key="9">
    <source>
        <dbReference type="SAM" id="MobiDB-lite"/>
    </source>
</evidence>
<dbReference type="InterPro" id="IPR009286">
    <property type="entry name" value="Ins_P5_2-kin"/>
</dbReference>
<name>A0A4Y9ZDF5_9AGAM</name>
<keyword evidence="5 8" id="KW-0547">Nucleotide-binding</keyword>